<evidence type="ECO:0000259" key="5">
    <source>
        <dbReference type="Pfam" id="PF23609"/>
    </source>
</evidence>
<dbReference type="InterPro" id="IPR001680">
    <property type="entry name" value="WD40_rpt"/>
</dbReference>
<accession>A0AA35R7L0</accession>
<dbReference type="SUPFAM" id="SSF50978">
    <property type="entry name" value="WD40 repeat-like"/>
    <property type="match status" value="1"/>
</dbReference>
<feature type="domain" description="EIPR1-like beta-propeller" evidence="5">
    <location>
        <begin position="28"/>
        <end position="313"/>
    </location>
</feature>
<dbReference type="InterPro" id="IPR059104">
    <property type="entry name" value="Beta-prop_EIPR1-like"/>
</dbReference>
<dbReference type="Pfam" id="PF00400">
    <property type="entry name" value="WD40"/>
    <property type="match status" value="1"/>
</dbReference>
<evidence type="ECO:0000256" key="1">
    <source>
        <dbReference type="ARBA" id="ARBA00005672"/>
    </source>
</evidence>
<evidence type="ECO:0000256" key="3">
    <source>
        <dbReference type="ARBA" id="ARBA00022737"/>
    </source>
</evidence>
<sequence length="396" mass="44017">MRPVSCAHVYVCVRLEEKVDEMSERGPVIYGVEHQGRGFTARALAARSGETEKIQFLCGTQGLRHENQVHMLDYDDDTGVLDRTSFPHPAGEVWDIASCPGDSCLVSTVFSKVGGEDCQGGVGVWRMEGEGEGEGEGGTLQEVCLLTHDGVPKCSVWSPTSSRRQLATVDDKTATLWTLEQASASVQSTVQLDGKGRSHGYCSSCWNPHHNHSQLLVSCDSALHCWDLRSQQMAFSLDAPHGLCVRGLDYNPNRPHVFASCGDDCRTKFWDARKLTTPLLCRQDHSHWIWSVQYNLFHDQLVLTASSDSQVVLSRLPSIASEPLRHIEPDEGEEDEERPPSPMTDDVIRTFEEHEDSVYEAVWSSADAWVFASLSYDGRLVINHVPTQEKFAILTS</sequence>
<feature type="region of interest" description="Disordered" evidence="4">
    <location>
        <begin position="323"/>
        <end position="345"/>
    </location>
</feature>
<dbReference type="FunFam" id="2.130.10.10:FF:000732">
    <property type="entry name" value="EARP-interacting protein homolog"/>
    <property type="match status" value="1"/>
</dbReference>
<dbReference type="Pfam" id="PF23609">
    <property type="entry name" value="Beta-prop_EIPR1"/>
    <property type="match status" value="1"/>
</dbReference>
<dbReference type="PANTHER" id="PTHR14205">
    <property type="entry name" value="WD-REPEAT PROTEIN"/>
    <property type="match status" value="1"/>
</dbReference>
<dbReference type="Proteomes" id="UP001174909">
    <property type="component" value="Unassembled WGS sequence"/>
</dbReference>
<keyword evidence="7" id="KW-1185">Reference proteome</keyword>
<evidence type="ECO:0000256" key="4">
    <source>
        <dbReference type="SAM" id="MobiDB-lite"/>
    </source>
</evidence>
<reference evidence="6" key="1">
    <citation type="submission" date="2023-03" db="EMBL/GenBank/DDBJ databases">
        <authorList>
            <person name="Steffen K."/>
            <person name="Cardenas P."/>
        </authorList>
    </citation>
    <scope>NUCLEOTIDE SEQUENCE</scope>
</reference>
<dbReference type="PANTHER" id="PTHR14205:SF15">
    <property type="entry name" value="EARP AND GARP COMPLEX-INTERACTING PROTEIN 1"/>
    <property type="match status" value="1"/>
</dbReference>
<dbReference type="InterPro" id="IPR036322">
    <property type="entry name" value="WD40_repeat_dom_sf"/>
</dbReference>
<protein>
    <submittedName>
        <fullName evidence="6">EARP-interacting protein homolog</fullName>
    </submittedName>
</protein>
<evidence type="ECO:0000313" key="7">
    <source>
        <dbReference type="Proteomes" id="UP001174909"/>
    </source>
</evidence>
<keyword evidence="3" id="KW-0677">Repeat</keyword>
<evidence type="ECO:0000313" key="6">
    <source>
        <dbReference type="EMBL" id="CAI8006313.1"/>
    </source>
</evidence>
<dbReference type="AlphaFoldDB" id="A0AA35R7L0"/>
<dbReference type="Gene3D" id="2.130.10.10">
    <property type="entry name" value="YVTN repeat-like/Quinoprotein amine dehydrogenase"/>
    <property type="match status" value="1"/>
</dbReference>
<gene>
    <name evidence="6" type="ORF">GBAR_LOCUS4643</name>
</gene>
<dbReference type="InterPro" id="IPR015943">
    <property type="entry name" value="WD40/YVTN_repeat-like_dom_sf"/>
</dbReference>
<dbReference type="EMBL" id="CASHTH010000677">
    <property type="protein sequence ID" value="CAI8006313.1"/>
    <property type="molecule type" value="Genomic_DNA"/>
</dbReference>
<evidence type="ECO:0000256" key="2">
    <source>
        <dbReference type="ARBA" id="ARBA00022574"/>
    </source>
</evidence>
<dbReference type="SMART" id="SM00320">
    <property type="entry name" value="WD40"/>
    <property type="match status" value="5"/>
</dbReference>
<name>A0AA35R7L0_GEOBA</name>
<dbReference type="InterPro" id="IPR040323">
    <property type="entry name" value="EIPR1"/>
</dbReference>
<comment type="similarity">
    <text evidence="1">Belongs to the WD repeat EIPR1 family.</text>
</comment>
<comment type="caution">
    <text evidence="6">The sequence shown here is derived from an EMBL/GenBank/DDBJ whole genome shotgun (WGS) entry which is preliminary data.</text>
</comment>
<keyword evidence="2" id="KW-0853">WD repeat</keyword>
<organism evidence="6 7">
    <name type="scientific">Geodia barretti</name>
    <name type="common">Barrett's horny sponge</name>
    <dbReference type="NCBI Taxonomy" id="519541"/>
    <lineage>
        <taxon>Eukaryota</taxon>
        <taxon>Metazoa</taxon>
        <taxon>Porifera</taxon>
        <taxon>Demospongiae</taxon>
        <taxon>Heteroscleromorpha</taxon>
        <taxon>Tetractinellida</taxon>
        <taxon>Astrophorina</taxon>
        <taxon>Geodiidae</taxon>
        <taxon>Geodia</taxon>
    </lineage>
</organism>
<proteinExistence type="inferred from homology"/>
<dbReference type="GO" id="GO:0016567">
    <property type="term" value="P:protein ubiquitination"/>
    <property type="evidence" value="ECO:0007669"/>
    <property type="project" value="TreeGrafter"/>
</dbReference>